<organism evidence="2 3">
    <name type="scientific">Mixia osmundae (strain CBS 9802 / IAM 14324 / JCM 22182 / KY 12970)</name>
    <dbReference type="NCBI Taxonomy" id="764103"/>
    <lineage>
        <taxon>Eukaryota</taxon>
        <taxon>Fungi</taxon>
        <taxon>Dikarya</taxon>
        <taxon>Basidiomycota</taxon>
        <taxon>Pucciniomycotina</taxon>
        <taxon>Mixiomycetes</taxon>
        <taxon>Mixiales</taxon>
        <taxon>Mixiaceae</taxon>
        <taxon>Mixia</taxon>
    </lineage>
</organism>
<protein>
    <submittedName>
        <fullName evidence="2">Uncharacterized protein</fullName>
    </submittedName>
</protein>
<dbReference type="AlphaFoldDB" id="G7E4D8"/>
<dbReference type="HOGENOM" id="CLU_271480_0_0_1"/>
<comment type="caution">
    <text evidence="2">The sequence shown here is derived from an EMBL/GenBank/DDBJ whole genome shotgun (WGS) entry which is preliminary data.</text>
</comment>
<feature type="region of interest" description="Disordered" evidence="1">
    <location>
        <begin position="1026"/>
        <end position="1066"/>
    </location>
</feature>
<accession>G7E4D8</accession>
<feature type="region of interest" description="Disordered" evidence="1">
    <location>
        <begin position="858"/>
        <end position="895"/>
    </location>
</feature>
<dbReference type="eggNOG" id="ENOG502SZBM">
    <property type="taxonomic scope" value="Eukaryota"/>
</dbReference>
<proteinExistence type="predicted"/>
<dbReference type="InParanoid" id="G7E4D8"/>
<feature type="compositionally biased region" description="Acidic residues" evidence="1">
    <location>
        <begin position="1048"/>
        <end position="1058"/>
    </location>
</feature>
<feature type="region of interest" description="Disordered" evidence="1">
    <location>
        <begin position="249"/>
        <end position="299"/>
    </location>
</feature>
<reference evidence="2 3" key="1">
    <citation type="journal article" date="2011" name="J. Gen. Appl. Microbiol.">
        <title>Draft genome sequencing of the enigmatic basidiomycete Mixia osmundae.</title>
        <authorList>
            <person name="Nishida H."/>
            <person name="Nagatsuka Y."/>
            <person name="Sugiyama J."/>
        </authorList>
    </citation>
    <scope>NUCLEOTIDE SEQUENCE [LARGE SCALE GENOMIC DNA]</scope>
    <source>
        <strain evidence="3">CBS 9802 / IAM 14324 / JCM 22182 / KY 12970</strain>
    </source>
</reference>
<feature type="compositionally biased region" description="Acidic residues" evidence="1">
    <location>
        <begin position="522"/>
        <end position="534"/>
    </location>
</feature>
<feature type="compositionally biased region" description="Polar residues" evidence="1">
    <location>
        <begin position="816"/>
        <end position="832"/>
    </location>
</feature>
<keyword evidence="3" id="KW-1185">Reference proteome</keyword>
<evidence type="ECO:0000256" key="1">
    <source>
        <dbReference type="SAM" id="MobiDB-lite"/>
    </source>
</evidence>
<feature type="region of interest" description="Disordered" evidence="1">
    <location>
        <begin position="1"/>
        <end position="33"/>
    </location>
</feature>
<feature type="region of interest" description="Disordered" evidence="1">
    <location>
        <begin position="807"/>
        <end position="836"/>
    </location>
</feature>
<feature type="region of interest" description="Disordered" evidence="1">
    <location>
        <begin position="939"/>
        <end position="1006"/>
    </location>
</feature>
<evidence type="ECO:0000313" key="2">
    <source>
        <dbReference type="EMBL" id="GAA97698.1"/>
    </source>
</evidence>
<gene>
    <name evidence="2" type="primary">Mo04376</name>
    <name evidence="2" type="ORF">E5Q_04376</name>
</gene>
<feature type="region of interest" description="Disordered" evidence="1">
    <location>
        <begin position="186"/>
        <end position="216"/>
    </location>
</feature>
<evidence type="ECO:0000313" key="3">
    <source>
        <dbReference type="Proteomes" id="UP000009131"/>
    </source>
</evidence>
<dbReference type="Proteomes" id="UP000009131">
    <property type="component" value="Unassembled WGS sequence"/>
</dbReference>
<feature type="compositionally biased region" description="Polar residues" evidence="1">
    <location>
        <begin position="864"/>
        <end position="876"/>
    </location>
</feature>
<feature type="compositionally biased region" description="Basic and acidic residues" evidence="1">
    <location>
        <begin position="881"/>
        <end position="890"/>
    </location>
</feature>
<name>G7E4D8_MIXOS</name>
<feature type="region of interest" description="Disordered" evidence="1">
    <location>
        <begin position="83"/>
        <end position="102"/>
    </location>
</feature>
<dbReference type="EMBL" id="BABT02000134">
    <property type="protein sequence ID" value="GAA97698.1"/>
    <property type="molecule type" value="Genomic_DNA"/>
</dbReference>
<sequence length="1194" mass="129585">MPYDQWRADGSRDQVRNGGRDLPSRDQTDHFDRHDRRWPIAAARVENTRGDRGQCAGSPFVRLPMDLAASLAAYRFGTEPVASTSRLPTSAASDSDHFDDAREDSLLPVGNDAMTGSNASSPTASSPLLLLLARLGDPHERLTYVRELLRCSSETADKGAQLALVLFTIHLLAEIQTLQYAAENAAQPAAAPPRHRRSSIDPSAPNAVVRRRASQAAMRGSMSAATSLVGLGLGAKPSDSMPNQAIAKLSGLESRRRSSVRLTPMMPAAGRVVNGHGPSESSSTSSENDQGDTSARRNSLRPVKHLRYALWRQVITQLYLSPTALLTLPAQVAQDPAVMAVSQAHTKATRVEMLQEACFACLRYVALADKATLEVDQQPGSLWDSFGTLSLPTLSSATHHELHRLAELPTPQAKRAIMINLLASLVSMREYGFGLQSSRKRSAFDLKTLQTAGMVTGDTTPRLTNSESIPSLPKEDESAICAFLNLATDSNASERYLSTLLADSLNRGVGRRPSRAALAPPDADEGDDEREETVEPCQPRAPTPALSDISTEEATIMEHSVATEARRQTVSGDKMRWFFGETPTGLGPAAQITDPREHRRRHSSYSLLTLKVKPSISNIRTETAETGAVTVTRQTFVTEDISDLTPSSKSHFRHSMIQMPSESPISELAVSTSTTEHSLSSALDGEEVALLHAQHERSAFSDSELISTPKNRRSSVASKMPSLGNINNAQPFADLAIRQAVDATPLGSTLMPPTVNNLDLASRQVLVKRSRKLQDMLGATLNEKAHNDLVSSAMPASRQLLDVDALEHPEGGNTPMGPSSASPAFPQRQSLDNPVRPAAVSKHSSYFFTSSESEDFASSDAMSRNSSAVGSTTDYTSPEIGRMRDTKDLDPWSCAPGDFTRAEQLRAREERRRKLNKLQRLLGERVPVSLALGYSAPLTPREEKRRSSVMRMSTRQVGAMLRRTSSRLGVLKRTGSRDSLRTGNRSDLSEDDGQIGSMSDGGAPSVGDLLRAQKLEKILGKMPPAGYCYGPRSAGSGTPRRTRGSSLDESDVTEDDEERQVKPMSRQASRLSAFGYITASLDWATQHDTSLLDDAASIYGTADSTLSPSTADEPCKACASPLVSSEETHERRHDVLCKRAAKLARYFGTTSALMTKIIDDIEADLRDEDEMGMISPAEFSTLSAQIQKLRLRAV</sequence>
<feature type="region of interest" description="Disordered" evidence="1">
    <location>
        <begin position="510"/>
        <end position="545"/>
    </location>
</feature>
<reference evidence="2 3" key="2">
    <citation type="journal article" date="2012" name="Open Biol.">
        <title>Characteristics of nucleosomes and linker DNA regions on the genome of the basidiomycete Mixia osmundae revealed by mono- and dinucleosome mapping.</title>
        <authorList>
            <person name="Nishida H."/>
            <person name="Kondo S."/>
            <person name="Matsumoto T."/>
            <person name="Suzuki Y."/>
            <person name="Yoshikawa H."/>
            <person name="Taylor T.D."/>
            <person name="Sugiyama J."/>
        </authorList>
    </citation>
    <scope>NUCLEOTIDE SEQUENCE [LARGE SCALE GENOMIC DNA]</scope>
    <source>
        <strain evidence="3">CBS 9802 / IAM 14324 / JCM 22182 / KY 12970</strain>
    </source>
</reference>